<sequence length="90" mass="9726">MLVTAGGETVGSVLNNHFITLLTGDYGLQLLDLTSDDFFFVKSDGVTPSDYESFDKAVEVGTEIRIQLMDSQGRKTAGTIIHAVDADSLR</sequence>
<comment type="caution">
    <text evidence="2">The sequence shown here is derived from an EMBL/GenBank/DDBJ whole genome shotgun (WGS) entry which is preliminary data.</text>
</comment>
<dbReference type="PATRIC" id="fig|54915.3.peg.1053"/>
<name>A0A0K9YUD4_9BACL</name>
<evidence type="ECO:0000313" key="2">
    <source>
        <dbReference type="EMBL" id="KNB72324.1"/>
    </source>
</evidence>
<reference evidence="3" key="1">
    <citation type="submission" date="2015-07" db="EMBL/GenBank/DDBJ databases">
        <title>Genome sequencing project for genomic taxonomy and phylogenomics of Bacillus-like bacteria.</title>
        <authorList>
            <person name="Liu B."/>
            <person name="Wang J."/>
            <person name="Zhu Y."/>
            <person name="Liu G."/>
            <person name="Chen Q."/>
            <person name="Chen Z."/>
            <person name="Lan J."/>
            <person name="Che J."/>
            <person name="Ge C."/>
            <person name="Shi H."/>
            <person name="Pan Z."/>
            <person name="Liu X."/>
        </authorList>
    </citation>
    <scope>NUCLEOTIDE SEQUENCE [LARGE SCALE GENOMIC DNA]</scope>
    <source>
        <strain evidence="3">DSM 9887</strain>
    </source>
</reference>
<keyword evidence="4" id="KW-1185">Reference proteome</keyword>
<evidence type="ECO:0000313" key="4">
    <source>
        <dbReference type="Proteomes" id="UP000319578"/>
    </source>
</evidence>
<dbReference type="RefSeq" id="WP_049738373.1">
    <property type="nucleotide sequence ID" value="NZ_BJON01000036.1"/>
</dbReference>
<organism evidence="2 3">
    <name type="scientific">Brevibacillus reuszeri</name>
    <dbReference type="NCBI Taxonomy" id="54915"/>
    <lineage>
        <taxon>Bacteria</taxon>
        <taxon>Bacillati</taxon>
        <taxon>Bacillota</taxon>
        <taxon>Bacilli</taxon>
        <taxon>Bacillales</taxon>
        <taxon>Paenibacillaceae</taxon>
        <taxon>Brevibacillus</taxon>
    </lineage>
</organism>
<dbReference type="EMBL" id="BJON01000036">
    <property type="protein sequence ID" value="GED72908.1"/>
    <property type="molecule type" value="Genomic_DNA"/>
</dbReference>
<dbReference type="Proteomes" id="UP000036834">
    <property type="component" value="Unassembled WGS sequence"/>
</dbReference>
<reference evidence="2" key="2">
    <citation type="submission" date="2015-07" db="EMBL/GenBank/DDBJ databases">
        <title>MeaNS - Measles Nucleotide Surveillance Program.</title>
        <authorList>
            <person name="Tran T."/>
            <person name="Druce J."/>
        </authorList>
    </citation>
    <scope>NUCLEOTIDE SEQUENCE</scope>
    <source>
        <strain evidence="2">DSM 9887</strain>
    </source>
</reference>
<proteinExistence type="predicted"/>
<accession>A0A0K9YUD4</accession>
<dbReference type="EMBL" id="LGIQ01000007">
    <property type="protein sequence ID" value="KNB72324.1"/>
    <property type="molecule type" value="Genomic_DNA"/>
</dbReference>
<reference evidence="1 4" key="3">
    <citation type="submission" date="2019-06" db="EMBL/GenBank/DDBJ databases">
        <title>Whole genome shotgun sequence of Brevibacillus reuszeri NBRC 15719.</title>
        <authorList>
            <person name="Hosoyama A."/>
            <person name="Uohara A."/>
            <person name="Ohji S."/>
            <person name="Ichikawa N."/>
        </authorList>
    </citation>
    <scope>NUCLEOTIDE SEQUENCE [LARGE SCALE GENOMIC DNA]</scope>
    <source>
        <strain evidence="1 4">NBRC 15719</strain>
    </source>
</reference>
<dbReference type="Proteomes" id="UP000319578">
    <property type="component" value="Unassembled WGS sequence"/>
</dbReference>
<evidence type="ECO:0000313" key="3">
    <source>
        <dbReference type="Proteomes" id="UP000036834"/>
    </source>
</evidence>
<evidence type="ECO:0000313" key="1">
    <source>
        <dbReference type="EMBL" id="GED72908.1"/>
    </source>
</evidence>
<protein>
    <submittedName>
        <fullName evidence="2">Uncharacterized protein</fullName>
    </submittedName>
</protein>
<dbReference type="AlphaFoldDB" id="A0A0K9YUD4"/>
<gene>
    <name evidence="2" type="ORF">ADS79_10545</name>
    <name evidence="1" type="ORF">BRE01_66100</name>
</gene>